<sequence>MEEKKLGSEVIARLDRLSVWSLPASFIAILGTGFLFTFLTYLT</sequence>
<name>F4G068_METCR</name>
<dbReference type="Proteomes" id="UP000007812">
    <property type="component" value="Chromosome"/>
</dbReference>
<dbReference type="STRING" id="1006006.Mcup_0459"/>
<accession>F4G068</accession>
<keyword evidence="1" id="KW-0812">Transmembrane</keyword>
<organism evidence="2 3">
    <name type="scientific">Metallosphaera cuprina (strain Ar-4)</name>
    <dbReference type="NCBI Taxonomy" id="1006006"/>
    <lineage>
        <taxon>Archaea</taxon>
        <taxon>Thermoproteota</taxon>
        <taxon>Thermoprotei</taxon>
        <taxon>Sulfolobales</taxon>
        <taxon>Sulfolobaceae</taxon>
        <taxon>Metallosphaera</taxon>
    </lineage>
</organism>
<proteinExistence type="predicted"/>
<evidence type="ECO:0000313" key="3">
    <source>
        <dbReference type="Proteomes" id="UP000007812"/>
    </source>
</evidence>
<dbReference type="eggNOG" id="arCOG02687">
    <property type="taxonomic scope" value="Archaea"/>
</dbReference>
<feature type="transmembrane region" description="Helical" evidence="1">
    <location>
        <begin position="20"/>
        <end position="42"/>
    </location>
</feature>
<dbReference type="KEGG" id="mcn:Mcup_0459"/>
<protein>
    <submittedName>
        <fullName evidence="2">Major facilitator transporter</fullName>
    </submittedName>
</protein>
<dbReference type="EMBL" id="CP002656">
    <property type="protein sequence ID" value="AEB94567.1"/>
    <property type="molecule type" value="Genomic_DNA"/>
</dbReference>
<keyword evidence="3" id="KW-1185">Reference proteome</keyword>
<dbReference type="HOGENOM" id="CLU_3227779_0_0_2"/>
<keyword evidence="1" id="KW-1133">Transmembrane helix</keyword>
<gene>
    <name evidence="2" type="ordered locus">Mcup_0459</name>
</gene>
<evidence type="ECO:0000313" key="2">
    <source>
        <dbReference type="EMBL" id="AEB94567.1"/>
    </source>
</evidence>
<reference evidence="2 3" key="1">
    <citation type="journal article" date="2011" name="J. Bacteriol.">
        <title>Complete genome sequence of Metallosphaera cuprina, a metal sulfide-oxidizing archaeon from a hot spring.</title>
        <authorList>
            <person name="Liu L.J."/>
            <person name="You X.Y."/>
            <person name="Zheng H."/>
            <person name="Wang S."/>
            <person name="Jiang C.Y."/>
            <person name="Liu S.J."/>
        </authorList>
    </citation>
    <scope>NUCLEOTIDE SEQUENCE [LARGE SCALE GENOMIC DNA]</scope>
    <source>
        <strain evidence="2 3">Ar-4</strain>
    </source>
</reference>
<evidence type="ECO:0000256" key="1">
    <source>
        <dbReference type="SAM" id="Phobius"/>
    </source>
</evidence>
<dbReference type="PATRIC" id="fig|1006006.8.peg.462"/>
<keyword evidence="1" id="KW-0472">Membrane</keyword>
<dbReference type="AlphaFoldDB" id="F4G068"/>